<reference evidence="1" key="1">
    <citation type="submission" date="2014-09" db="EMBL/GenBank/DDBJ databases">
        <authorList>
            <person name="Magalhaes I.L.F."/>
            <person name="Oliveira U."/>
            <person name="Santos F.R."/>
            <person name="Vidigal T.H.D.A."/>
            <person name="Brescovit A.D."/>
            <person name="Santos A.J."/>
        </authorList>
    </citation>
    <scope>NUCLEOTIDE SEQUENCE</scope>
    <source>
        <tissue evidence="1">Shoot tissue taken approximately 20 cm above the soil surface</tissue>
    </source>
</reference>
<evidence type="ECO:0000313" key="1">
    <source>
        <dbReference type="EMBL" id="JAD66155.1"/>
    </source>
</evidence>
<dbReference type="AlphaFoldDB" id="A0A0A9BYE9"/>
<proteinExistence type="predicted"/>
<organism evidence="1">
    <name type="scientific">Arundo donax</name>
    <name type="common">Giant reed</name>
    <name type="synonym">Donax arundinaceus</name>
    <dbReference type="NCBI Taxonomy" id="35708"/>
    <lineage>
        <taxon>Eukaryota</taxon>
        <taxon>Viridiplantae</taxon>
        <taxon>Streptophyta</taxon>
        <taxon>Embryophyta</taxon>
        <taxon>Tracheophyta</taxon>
        <taxon>Spermatophyta</taxon>
        <taxon>Magnoliopsida</taxon>
        <taxon>Liliopsida</taxon>
        <taxon>Poales</taxon>
        <taxon>Poaceae</taxon>
        <taxon>PACMAD clade</taxon>
        <taxon>Arundinoideae</taxon>
        <taxon>Arundineae</taxon>
        <taxon>Arundo</taxon>
    </lineage>
</organism>
<protein>
    <submittedName>
        <fullName evidence="1">Uncharacterized protein</fullName>
    </submittedName>
</protein>
<name>A0A0A9BYE9_ARUDO</name>
<reference evidence="1" key="2">
    <citation type="journal article" date="2015" name="Data Brief">
        <title>Shoot transcriptome of the giant reed, Arundo donax.</title>
        <authorList>
            <person name="Barrero R.A."/>
            <person name="Guerrero F.D."/>
            <person name="Moolhuijzen P."/>
            <person name="Goolsby J.A."/>
            <person name="Tidwell J."/>
            <person name="Bellgard S.E."/>
            <person name="Bellgard M.I."/>
        </authorList>
    </citation>
    <scope>NUCLEOTIDE SEQUENCE</scope>
    <source>
        <tissue evidence="1">Shoot tissue taken approximately 20 cm above the soil surface</tissue>
    </source>
</reference>
<sequence>MMVKDLNLDQHSETTSSFFHRYTVLLSAQKAFFLITPLHSCKEGHFDDVIVTSKAPFPKLPWVAADCSISLNWKGLSSTEQEADSSG</sequence>
<accession>A0A0A9BYE9</accession>
<dbReference type="EMBL" id="GBRH01231740">
    <property type="protein sequence ID" value="JAD66155.1"/>
    <property type="molecule type" value="Transcribed_RNA"/>
</dbReference>